<reference evidence="2" key="1">
    <citation type="submission" date="2021-02" db="EMBL/GenBank/DDBJ databases">
        <authorList>
            <person name="Nowell W R."/>
        </authorList>
    </citation>
    <scope>NUCLEOTIDE SEQUENCE</scope>
</reference>
<comment type="caution">
    <text evidence="2">The sequence shown here is derived from an EMBL/GenBank/DDBJ whole genome shotgun (WGS) entry which is preliminary data.</text>
</comment>
<dbReference type="EMBL" id="CAJNOR010000751">
    <property type="protein sequence ID" value="CAF0998451.1"/>
    <property type="molecule type" value="Genomic_DNA"/>
</dbReference>
<protein>
    <submittedName>
        <fullName evidence="2">Uncharacterized protein</fullName>
    </submittedName>
</protein>
<evidence type="ECO:0000256" key="1">
    <source>
        <dbReference type="SAM" id="MobiDB-lite"/>
    </source>
</evidence>
<proteinExistence type="predicted"/>
<accession>A0A814GN04</accession>
<gene>
    <name evidence="2" type="ORF">XAT740_LOCUS13075</name>
</gene>
<feature type="region of interest" description="Disordered" evidence="1">
    <location>
        <begin position="43"/>
        <end position="70"/>
    </location>
</feature>
<dbReference type="Proteomes" id="UP000663828">
    <property type="component" value="Unassembled WGS sequence"/>
</dbReference>
<evidence type="ECO:0000313" key="2">
    <source>
        <dbReference type="EMBL" id="CAF0998451.1"/>
    </source>
</evidence>
<evidence type="ECO:0000313" key="3">
    <source>
        <dbReference type="Proteomes" id="UP000663828"/>
    </source>
</evidence>
<organism evidence="2 3">
    <name type="scientific">Adineta ricciae</name>
    <name type="common">Rotifer</name>
    <dbReference type="NCBI Taxonomy" id="249248"/>
    <lineage>
        <taxon>Eukaryota</taxon>
        <taxon>Metazoa</taxon>
        <taxon>Spiralia</taxon>
        <taxon>Gnathifera</taxon>
        <taxon>Rotifera</taxon>
        <taxon>Eurotatoria</taxon>
        <taxon>Bdelloidea</taxon>
        <taxon>Adinetida</taxon>
        <taxon>Adinetidae</taxon>
        <taxon>Adineta</taxon>
    </lineage>
</organism>
<name>A0A814GN04_ADIRI</name>
<sequence length="480" mass="56063">MPTSSQSQILSVVDDRLLQQQQFNDLNGGTKLSIRKRSTVRVKRKQSRETRRISTRRKNENSSTACARNSSRKAGKLLHMPIINLCSMINGEANSSLNETKDELSSITTFCDNHVNDSIITDSENLNRERRPSLLNENTRRLLVLDTIRPSKTFNSDLPEADVDELMKYFRRMKNTKMTAEAFNQEYQTQFKEYKLKIFFDSSHVTKTQVKTVEKLFASHANQIRVRQAELIQVDRSIQFAIRATNSEKLLTTIPRKYNDCLLTLITRSNPLRRSNFVSELVHDQFYEEIKANSMDISYFPGGVNYEIPQEEIERTGQISSKTYEKLKTRLSNCQVRYFSHPPEKRPCSLLAILPANYSTSINHQQLLECLYDRLKTLFTHDKIDIKQRILSLEFLPLTCILDSNGVSNQYIINCDTIDTKQKLMSKPMKLYANKQLFFIELHSYDEDLQKEYEKFLQAENYRELIQNYLPTIKRISRKK</sequence>
<feature type="compositionally biased region" description="Basic and acidic residues" evidence="1">
    <location>
        <begin position="47"/>
        <end position="60"/>
    </location>
</feature>
<keyword evidence="3" id="KW-1185">Reference proteome</keyword>
<dbReference type="AlphaFoldDB" id="A0A814GN04"/>